<protein>
    <submittedName>
        <fullName evidence="3">Uncharacterized protein LOC111129419</fullName>
    </submittedName>
</protein>
<dbReference type="RefSeq" id="XP_022331501.1">
    <property type="nucleotide sequence ID" value="XM_022475793.1"/>
</dbReference>
<proteinExistence type="predicted"/>
<evidence type="ECO:0000313" key="3">
    <source>
        <dbReference type="RefSeq" id="XP_022331501.1"/>
    </source>
</evidence>
<dbReference type="AlphaFoldDB" id="A0A8B8DWX6"/>
<dbReference type="GeneID" id="111129419"/>
<keyword evidence="2" id="KW-1185">Reference proteome</keyword>
<name>A0A8B8DWX6_CRAVI</name>
<evidence type="ECO:0000256" key="1">
    <source>
        <dbReference type="SAM" id="MobiDB-lite"/>
    </source>
</evidence>
<dbReference type="OrthoDB" id="6103143at2759"/>
<evidence type="ECO:0000313" key="2">
    <source>
        <dbReference type="Proteomes" id="UP000694844"/>
    </source>
</evidence>
<sequence>MWQRIRDYSSAINFSILNFLRRRNYEQFNDNLDDSVVDRSTDDSGVSDEMQSRPLSASQTESCAIIEHTEVQRTSERNPCANISSGISYGSDVDSDTFTVNQHCTDSDLRQGPRDEVDYDQGHDLVPREVKDVLHSYTQKRYQKFEDENSEDEDFQITSAEETLQLHQSAKDVHRKKYSKTKRRKKVAKMTRRGLRGTWKWLKRGLVGYAGSMHMDTANILMLFYKRQ</sequence>
<organism evidence="2 3">
    <name type="scientific">Crassostrea virginica</name>
    <name type="common">Eastern oyster</name>
    <dbReference type="NCBI Taxonomy" id="6565"/>
    <lineage>
        <taxon>Eukaryota</taxon>
        <taxon>Metazoa</taxon>
        <taxon>Spiralia</taxon>
        <taxon>Lophotrochozoa</taxon>
        <taxon>Mollusca</taxon>
        <taxon>Bivalvia</taxon>
        <taxon>Autobranchia</taxon>
        <taxon>Pteriomorphia</taxon>
        <taxon>Ostreida</taxon>
        <taxon>Ostreoidea</taxon>
        <taxon>Ostreidae</taxon>
        <taxon>Crassostrea</taxon>
    </lineage>
</organism>
<accession>A0A8B8DWX6</accession>
<dbReference type="KEGG" id="cvn:111129419"/>
<feature type="region of interest" description="Disordered" evidence="1">
    <location>
        <begin position="33"/>
        <end position="60"/>
    </location>
</feature>
<dbReference type="Proteomes" id="UP000694844">
    <property type="component" value="Chromosome 4"/>
</dbReference>
<gene>
    <name evidence="3" type="primary">LOC111129419</name>
</gene>
<reference evidence="3" key="1">
    <citation type="submission" date="2025-08" db="UniProtKB">
        <authorList>
            <consortium name="RefSeq"/>
        </authorList>
    </citation>
    <scope>IDENTIFICATION</scope>
    <source>
        <tissue evidence="3">Whole sample</tissue>
    </source>
</reference>